<dbReference type="AlphaFoldDB" id="A0A6L6J707"/>
<reference evidence="1 2" key="1">
    <citation type="submission" date="2019-11" db="EMBL/GenBank/DDBJ databases">
        <authorList>
            <person name="Dong K."/>
        </authorList>
    </citation>
    <scope>NUCLEOTIDE SEQUENCE [LARGE SCALE GENOMIC DNA]</scope>
    <source>
        <strain evidence="1 2">NBRC 111993</strain>
    </source>
</reference>
<accession>A0A6L6J707</accession>
<gene>
    <name evidence="1" type="ORF">GL286_08340</name>
</gene>
<dbReference type="RefSeq" id="WP_155095103.1">
    <property type="nucleotide sequence ID" value="NZ_WMIE01000003.1"/>
</dbReference>
<evidence type="ECO:0008006" key="3">
    <source>
        <dbReference type="Google" id="ProtNLM"/>
    </source>
</evidence>
<proteinExistence type="predicted"/>
<organism evidence="1 2">
    <name type="scientific">Paracoccus aestuariivivens</name>
    <dbReference type="NCBI Taxonomy" id="1820333"/>
    <lineage>
        <taxon>Bacteria</taxon>
        <taxon>Pseudomonadati</taxon>
        <taxon>Pseudomonadota</taxon>
        <taxon>Alphaproteobacteria</taxon>
        <taxon>Rhodobacterales</taxon>
        <taxon>Paracoccaceae</taxon>
        <taxon>Paracoccus</taxon>
    </lineage>
</organism>
<comment type="caution">
    <text evidence="1">The sequence shown here is derived from an EMBL/GenBank/DDBJ whole genome shotgun (WGS) entry which is preliminary data.</text>
</comment>
<dbReference type="EMBL" id="WMIE01000003">
    <property type="protein sequence ID" value="MTH77730.1"/>
    <property type="molecule type" value="Genomic_DNA"/>
</dbReference>
<protein>
    <recommendedName>
        <fullName evidence="3">Sulfotransferase family protein</fullName>
    </recommendedName>
</protein>
<keyword evidence="2" id="KW-1185">Reference proteome</keyword>
<dbReference type="Proteomes" id="UP000478183">
    <property type="component" value="Unassembled WGS sequence"/>
</dbReference>
<evidence type="ECO:0000313" key="2">
    <source>
        <dbReference type="Proteomes" id="UP000478183"/>
    </source>
</evidence>
<name>A0A6L6J707_9RHOB</name>
<dbReference type="OrthoDB" id="8481769at2"/>
<sequence length="289" mass="32890">MLSIHLGAHKTASTHLQFSLRQVEEQLRERGLAYADPRTLRKEMPLSDALAKGSRSKEAAECRRQLTGLRESHETLLLSEENILGGTHRNNLISKWGMLYPNAGPRIRRVIDLAGGGPATLFLSVRDPAAYNVSAFALQVQQGNEVDIGHYLRGRDPSRIRWSGLVRRLSFIPAVEKIVVWRYEDYRALRPLLLNYLLSEDLAALVPEPPPSNVSMTQPGYEWFLAKLQAGTDLERRVLVRRAQRRFSRADGHPPLRLFEDDVYARSAVNYATEITRIRRQSKVEFLDP</sequence>
<evidence type="ECO:0000313" key="1">
    <source>
        <dbReference type="EMBL" id="MTH77730.1"/>
    </source>
</evidence>